<evidence type="ECO:0000313" key="8">
    <source>
        <dbReference type="Proteomes" id="UP000011728"/>
    </source>
</evidence>
<dbReference type="Gene3D" id="3.40.50.300">
    <property type="entry name" value="P-loop containing nucleotide triphosphate hydrolases"/>
    <property type="match status" value="3"/>
</dbReference>
<evidence type="ECO:0000259" key="6">
    <source>
        <dbReference type="PROSITE" id="PS50901"/>
    </source>
</evidence>
<dbReference type="PROSITE" id="PS50901">
    <property type="entry name" value="FTSK"/>
    <property type="match status" value="2"/>
</dbReference>
<dbReference type="InterPro" id="IPR002543">
    <property type="entry name" value="FtsK_dom"/>
</dbReference>
<dbReference type="KEGG" id="csr:Cspa_c02420"/>
<keyword evidence="5" id="KW-0472">Membrane</keyword>
<feature type="domain" description="FtsK" evidence="6">
    <location>
        <begin position="986"/>
        <end position="1170"/>
    </location>
</feature>
<feature type="binding site" evidence="4">
    <location>
        <begin position="663"/>
        <end position="670"/>
    </location>
    <ligand>
        <name>ATP</name>
        <dbReference type="ChEBI" id="CHEBI:30616"/>
    </ligand>
</feature>
<feature type="transmembrane region" description="Helical" evidence="5">
    <location>
        <begin position="227"/>
        <end position="247"/>
    </location>
</feature>
<evidence type="ECO:0000256" key="5">
    <source>
        <dbReference type="SAM" id="Phobius"/>
    </source>
</evidence>
<keyword evidence="2 4" id="KW-0547">Nucleotide-binding</keyword>
<dbReference type="Proteomes" id="UP000011728">
    <property type="component" value="Chromosome"/>
</dbReference>
<dbReference type="PANTHER" id="PTHR22683">
    <property type="entry name" value="SPORULATION PROTEIN RELATED"/>
    <property type="match status" value="1"/>
</dbReference>
<keyword evidence="5" id="KW-0812">Transmembrane</keyword>
<keyword evidence="8" id="KW-1185">Reference proteome</keyword>
<evidence type="ECO:0000256" key="4">
    <source>
        <dbReference type="PROSITE-ProRule" id="PRU00289"/>
    </source>
</evidence>
<dbReference type="STRING" id="36745.CLSAP_02390"/>
<dbReference type="InterPro" id="IPR050206">
    <property type="entry name" value="FtsK/SpoIIIE/SftA"/>
</dbReference>
<dbReference type="NCBIfam" id="TIGR03928">
    <property type="entry name" value="T7_EssCb_Firm"/>
    <property type="match status" value="1"/>
</dbReference>
<dbReference type="PANTHER" id="PTHR22683:SF1">
    <property type="entry name" value="TYPE VII SECRETION SYSTEM PROTEIN ESSC"/>
    <property type="match status" value="1"/>
</dbReference>
<keyword evidence="5" id="KW-1133">Transmembrane helix</keyword>
<feature type="binding site" evidence="4">
    <location>
        <begin position="1003"/>
        <end position="1010"/>
    </location>
    <ligand>
        <name>ATP</name>
        <dbReference type="ChEBI" id="CHEBI:30616"/>
    </ligand>
</feature>
<dbReference type="HOGENOM" id="CLU_003134_2_1_9"/>
<dbReference type="CDD" id="cd01127">
    <property type="entry name" value="TrwB_TraG_TraD_VirD4"/>
    <property type="match status" value="1"/>
</dbReference>
<reference evidence="7 8" key="1">
    <citation type="submission" date="2013-02" db="EMBL/GenBank/DDBJ databases">
        <title>Genome sequence of Clostridium saccharoperbutylacetonicum N1-4(HMT).</title>
        <authorList>
            <person name="Poehlein A."/>
            <person name="Daniel R."/>
        </authorList>
    </citation>
    <scope>NUCLEOTIDE SEQUENCE [LARGE SCALE GENOMIC DNA]</scope>
    <source>
        <strain evidence="8">N1-4(HMT)</strain>
    </source>
</reference>
<evidence type="ECO:0000256" key="3">
    <source>
        <dbReference type="ARBA" id="ARBA00022840"/>
    </source>
</evidence>
<name>M1LMM5_9CLOT</name>
<dbReference type="InterPro" id="IPR023839">
    <property type="entry name" value="Firmicutes_EssC_C"/>
</dbReference>
<dbReference type="PATRIC" id="fig|931276.5.peg.217"/>
<gene>
    <name evidence="7" type="ORF">Cspa_c02420</name>
</gene>
<sequence length="1476" mass="168944">MYYRNSVLFFVKDVVREIPCDKKVYIKEDFTIGTNSNYIGTILCDTENDKVILDINNRKMELEPFEKQEIIEIEDVSIMYFINDRIKVSTKGKDFIKIGDSKENQISLIEAKDIRLRLEGNKLCRVNGNNTEIYVNGRMKKDNLISLNEADLILIDKIKITYYKNTLLIEGNERYYEAKLKRIQVSEIKFDGFPEYKRSPRIIKIPPTEEVELKKPPSKVEKKKGQLARMIVPPLVMMIVTIAISILTPRGLYVIMSIAGTSMTTVFSLTTYFSDKKEMKMKNKRRVEVYNEYLLNIRKKLDILRKEQIESLRYHNPSLKEIDKMTEFYSSRIYEKTYIDDDFLSVSIGKASIETSYKIKFSNDIIELEKDPLVESAEEVYKEFNKIDNMPLSIDLKKAHLGIVGQKKYIHEQLNLLFAQLTLFQSYHDLEIILVSSMKDREAFEWLNWYPHFNISSINVRGIIDTEGLRDQVFSNISQILKDRDITSEEKKDKVKFLPHYLFVIDEPSLVLNHSIMEYLQKYDSNLGISIIYTSQLEANLPENIKTIFRIDNYEQGTLVINEGTLVNKKIELNHVDVELSNISRRLACLQHVKGMTNQIPNSITFFEMYKVKKPEDFNVEKRWMNNQAYKTLAVPLGVRGQQDYVYLNLHEKAHGPHGLVAGTTGSGKSEIVQSYILSLAVNYHPYEVGFLLIDYKGGGMAGLFKKLPHLLGTITNLDGSESMRAMASIKSELSRRQQIFSEYGVNHINQYNKLFKNGEAKEPIPHLFLISDEFAELKKEQPDFMSELVSAARIGRSLGIHLILATQKPSGVVDDQIWSNSKFKLALKVQNESDSNEVLKTPDAAKITQAGRAYLQVGNNEVYELFQSAWSGAVYDNEEDDESIDDRVYIINDIGQGELLNNDLSTGTEDLKLKETELDVTVGYMEKAFEKLELNEVKKPWLPPLEIKITSPHIDMDNIVDVISFEELDLNVSLGLVDKPEFQTQDEYEINFNKDGNFMIFSSAGFGKTTTLTTIILSLAVKNSPQNVQFFILDFGNSGLIPMKELPHTRDYIKFDDNVKFGKFCNIVDEEVKKRKRLLGEASAANFSIYNEVSDSKLPALFIVIDNYDAIKEFGLEAEDFILKLTRDGAGIGIFTIITASRQNAVKFAVLNNFKNKIAHYMFDESEINSIIGRGNYKVTDIPGRAMVKLESPNIMQVYSAVEFKNEIQYSNNILDIVKKLKTSYTGEEVQGIRMLPEVLTAKILRKFADETNFEKKIPVGLDAEEVRTQFVELNGMIQLIIGAPQTGKTNLLKVLLTLKQGVDTYLIDSKNGELYSYRNEVDRYITTVDEGKEFLEEIQEITMKRREEFEKQRISEPSIIPKMYYASLKPILVLIDDCDNFIYNVTSIKDINVNKIIEDAINVGITFVATAQSNGLKGYDDLTKMFKGAINAIILGNPNEQNIINAYIRNPENAIDLGYINNKGRNKLIKIPKI</sequence>
<evidence type="ECO:0000256" key="2">
    <source>
        <dbReference type="ARBA" id="ARBA00022741"/>
    </source>
</evidence>
<proteinExistence type="predicted"/>
<dbReference type="GO" id="GO:0005524">
    <property type="term" value="F:ATP binding"/>
    <property type="evidence" value="ECO:0007669"/>
    <property type="project" value="UniProtKB-UniRule"/>
</dbReference>
<dbReference type="SUPFAM" id="SSF52540">
    <property type="entry name" value="P-loop containing nucleoside triphosphate hydrolases"/>
    <property type="match status" value="3"/>
</dbReference>
<dbReference type="RefSeq" id="WP_015390386.1">
    <property type="nucleotide sequence ID" value="NC_020291.1"/>
</dbReference>
<dbReference type="GO" id="GO:0003677">
    <property type="term" value="F:DNA binding"/>
    <property type="evidence" value="ECO:0007669"/>
    <property type="project" value="InterPro"/>
</dbReference>
<accession>M1LMM5</accession>
<feature type="transmembrane region" description="Helical" evidence="5">
    <location>
        <begin position="253"/>
        <end position="274"/>
    </location>
</feature>
<evidence type="ECO:0000256" key="1">
    <source>
        <dbReference type="ARBA" id="ARBA00022737"/>
    </source>
</evidence>
<evidence type="ECO:0000313" key="7">
    <source>
        <dbReference type="EMBL" id="AGF54060.1"/>
    </source>
</evidence>
<dbReference type="EMBL" id="CP004121">
    <property type="protein sequence ID" value="AGF54060.1"/>
    <property type="molecule type" value="Genomic_DNA"/>
</dbReference>
<protein>
    <submittedName>
        <fullName evidence="7">FtsK/SpoIIIE family DNA segregation ATPase</fullName>
    </submittedName>
</protein>
<keyword evidence="3 4" id="KW-0067">ATP-binding</keyword>
<feature type="domain" description="FtsK" evidence="6">
    <location>
        <begin position="643"/>
        <end position="837"/>
    </location>
</feature>
<dbReference type="OrthoDB" id="9807790at2"/>
<keyword evidence="1" id="KW-0677">Repeat</keyword>
<dbReference type="Pfam" id="PF01580">
    <property type="entry name" value="FtsK_SpoIIIE"/>
    <property type="match status" value="2"/>
</dbReference>
<dbReference type="eggNOG" id="COG1674">
    <property type="taxonomic scope" value="Bacteria"/>
</dbReference>
<organism evidence="7 8">
    <name type="scientific">Clostridium saccharoperbutylacetonicum N1-4(HMT)</name>
    <dbReference type="NCBI Taxonomy" id="931276"/>
    <lineage>
        <taxon>Bacteria</taxon>
        <taxon>Bacillati</taxon>
        <taxon>Bacillota</taxon>
        <taxon>Clostridia</taxon>
        <taxon>Eubacteriales</taxon>
        <taxon>Clostridiaceae</taxon>
        <taxon>Clostridium</taxon>
    </lineage>
</organism>
<dbReference type="InterPro" id="IPR027417">
    <property type="entry name" value="P-loop_NTPase"/>
</dbReference>